<keyword evidence="4 11" id="KW-0812">Transmembrane</keyword>
<evidence type="ECO:0000256" key="10">
    <source>
        <dbReference type="ARBA" id="ARBA00023180"/>
    </source>
</evidence>
<dbReference type="InterPro" id="IPR035897">
    <property type="entry name" value="Toll_tir_struct_dom_sf"/>
</dbReference>
<keyword evidence="10" id="KW-0325">Glycoprotein</keyword>
<dbReference type="SUPFAM" id="SSF52200">
    <property type="entry name" value="Toll/Interleukin receptor TIR domain"/>
    <property type="match status" value="1"/>
</dbReference>
<keyword evidence="8 11" id="KW-0472">Membrane</keyword>
<dbReference type="InterPro" id="IPR003591">
    <property type="entry name" value="Leu-rich_rpt_typical-subtyp"/>
</dbReference>
<dbReference type="SMART" id="SM00369">
    <property type="entry name" value="LRR_TYP"/>
    <property type="match status" value="4"/>
</dbReference>
<dbReference type="PROSITE" id="PS50104">
    <property type="entry name" value="TIR"/>
    <property type="match status" value="1"/>
</dbReference>
<dbReference type="Pfam" id="PF00560">
    <property type="entry name" value="LRR_1"/>
    <property type="match status" value="1"/>
</dbReference>
<comment type="similarity">
    <text evidence="2">Belongs to the Toll-like receptor family.</text>
</comment>
<dbReference type="InterPro" id="IPR000157">
    <property type="entry name" value="TIR_dom"/>
</dbReference>
<protein>
    <recommendedName>
        <fullName evidence="12">TIR domain-containing protein</fullName>
    </recommendedName>
</protein>
<proteinExistence type="inferred from homology"/>
<dbReference type="PRINTS" id="PR01537">
    <property type="entry name" value="INTRLKN1R1F"/>
</dbReference>
<dbReference type="PROSITE" id="PS51450">
    <property type="entry name" value="LRR"/>
    <property type="match status" value="1"/>
</dbReference>
<evidence type="ECO:0000256" key="5">
    <source>
        <dbReference type="ARBA" id="ARBA00022729"/>
    </source>
</evidence>
<dbReference type="GO" id="GO:0002224">
    <property type="term" value="P:toll-like receptor signaling pathway"/>
    <property type="evidence" value="ECO:0007669"/>
    <property type="project" value="InterPro"/>
</dbReference>
<dbReference type="GO" id="GO:0004888">
    <property type="term" value="F:transmembrane signaling receptor activity"/>
    <property type="evidence" value="ECO:0007669"/>
    <property type="project" value="InterPro"/>
</dbReference>
<keyword evidence="7 11" id="KW-1133">Transmembrane helix</keyword>
<keyword evidence="6" id="KW-0677">Repeat</keyword>
<dbReference type="InterPro" id="IPR001611">
    <property type="entry name" value="Leu-rich_rpt"/>
</dbReference>
<evidence type="ECO:0000256" key="9">
    <source>
        <dbReference type="ARBA" id="ARBA00023170"/>
    </source>
</evidence>
<dbReference type="Gene3D" id="3.40.50.10140">
    <property type="entry name" value="Toll/interleukin-1 receptor homology (TIR) domain"/>
    <property type="match status" value="1"/>
</dbReference>
<dbReference type="PRINTS" id="PR00019">
    <property type="entry name" value="LEURICHRPT"/>
</dbReference>
<accession>A0AA88XF45</accession>
<sequence>MIKNDSFLELFHLRDLDLSNNNISEIESNSFLSLKFLSSLKLRNNKLTVPCLERLTYLTAVNFLDISENIYVNYPHSLALMKNLKNLIIDVFEGFHFDRRFKTLSNLSSIVFNPRTKFLLHNNSFEGLVNSHITNLTLDFDQMVHGTIGIDFLRPFKFLARLKLDIGSSFNIIVVLRVLHSLRGRQLDYLDISGNYWDLIRNHHLTIKDIDNLLTMCVKGLNINNNIITSFPFLESFNTTFAHCLEELLISVNKINWNYKQFIGLLYYPALRYLDVSVPILTENSRAGGLEKNIHSKMQPRNKIGSIRTSMLQNRTSNVSVVGRSFPHAFNATLHGLQNLEYLDLSGNDLSAALYDNVIYKWDIPNLRVFKALNTKSVWCNYQVFFTSIYLSHLDMSGWNCEHFNPKFLQWLTELEHLNAANSGLGEYINSQNSKPFLNGDKMQYLDLSRNGIFRLHSRFFMDQKQSLKYLILNQNKFERIPHAITYVNNIILVDLSFNYFSYLDDSDRSLIDSFKNTTFDLSGNRFTCSCKYVDTFVWLKTKKNMKLPICLDGTDINNVLNHIRAFQLRCLSEFWLDFAVISLFFTLITILLVTIGYRNKSFVIYLCLMFRRKVKAINRETESMEFQYDAFISYCHLDFDWVTGPLFHHLSKELAFKVCIHEKDFIPGRPISEEILRCVDSSKKSIFVVTRNFLASEWSLFELDLARRHVFMTDSDTILIILKDDIPIHALPNLLKKIWWRTVCLKFPQTESAEELATFWTKLSEALKER</sequence>
<evidence type="ECO:0000256" key="6">
    <source>
        <dbReference type="ARBA" id="ARBA00022737"/>
    </source>
</evidence>
<dbReference type="GO" id="GO:0006955">
    <property type="term" value="P:immune response"/>
    <property type="evidence" value="ECO:0007669"/>
    <property type="project" value="InterPro"/>
</dbReference>
<evidence type="ECO:0000256" key="3">
    <source>
        <dbReference type="ARBA" id="ARBA00022614"/>
    </source>
</evidence>
<feature type="transmembrane region" description="Helical" evidence="11">
    <location>
        <begin position="575"/>
        <end position="596"/>
    </location>
</feature>
<dbReference type="Pfam" id="PF13516">
    <property type="entry name" value="LRR_6"/>
    <property type="match status" value="1"/>
</dbReference>
<evidence type="ECO:0000256" key="2">
    <source>
        <dbReference type="ARBA" id="ARBA00009634"/>
    </source>
</evidence>
<comment type="subcellular location">
    <subcellularLocation>
        <location evidence="1">Membrane</location>
        <topology evidence="1">Single-pass type I membrane protein</topology>
    </subcellularLocation>
</comment>
<dbReference type="SUPFAM" id="SSF52058">
    <property type="entry name" value="L domain-like"/>
    <property type="match status" value="2"/>
</dbReference>
<gene>
    <name evidence="13" type="ORF">FSP39_009235</name>
</gene>
<evidence type="ECO:0000256" key="11">
    <source>
        <dbReference type="SAM" id="Phobius"/>
    </source>
</evidence>
<keyword evidence="9" id="KW-0675">Receptor</keyword>
<reference evidence="13" key="1">
    <citation type="submission" date="2019-08" db="EMBL/GenBank/DDBJ databases">
        <title>The improved chromosome-level genome for the pearl oyster Pinctada fucata martensii using PacBio sequencing and Hi-C.</title>
        <authorList>
            <person name="Zheng Z."/>
        </authorList>
    </citation>
    <scope>NUCLEOTIDE SEQUENCE</scope>
    <source>
        <strain evidence="13">ZZ-2019</strain>
        <tissue evidence="13">Adductor muscle</tissue>
    </source>
</reference>
<organism evidence="13 14">
    <name type="scientific">Pinctada imbricata</name>
    <name type="common">Atlantic pearl-oyster</name>
    <name type="synonym">Pinctada martensii</name>
    <dbReference type="NCBI Taxonomy" id="66713"/>
    <lineage>
        <taxon>Eukaryota</taxon>
        <taxon>Metazoa</taxon>
        <taxon>Spiralia</taxon>
        <taxon>Lophotrochozoa</taxon>
        <taxon>Mollusca</taxon>
        <taxon>Bivalvia</taxon>
        <taxon>Autobranchia</taxon>
        <taxon>Pteriomorphia</taxon>
        <taxon>Pterioida</taxon>
        <taxon>Pterioidea</taxon>
        <taxon>Pteriidae</taxon>
        <taxon>Pinctada</taxon>
    </lineage>
</organism>
<dbReference type="EMBL" id="VSWD01000013">
    <property type="protein sequence ID" value="KAK3084160.1"/>
    <property type="molecule type" value="Genomic_DNA"/>
</dbReference>
<evidence type="ECO:0000256" key="1">
    <source>
        <dbReference type="ARBA" id="ARBA00004479"/>
    </source>
</evidence>
<keyword evidence="5" id="KW-0732">Signal</keyword>
<evidence type="ECO:0000256" key="8">
    <source>
        <dbReference type="ARBA" id="ARBA00023136"/>
    </source>
</evidence>
<dbReference type="Gene3D" id="3.80.10.10">
    <property type="entry name" value="Ribonuclease Inhibitor"/>
    <property type="match status" value="3"/>
</dbReference>
<dbReference type="PIRSF" id="PIRSF037595">
    <property type="entry name" value="Toll-like_receptor"/>
    <property type="match status" value="1"/>
</dbReference>
<evidence type="ECO:0000256" key="4">
    <source>
        <dbReference type="ARBA" id="ARBA00022692"/>
    </source>
</evidence>
<comment type="caution">
    <text evidence="13">The sequence shown here is derived from an EMBL/GenBank/DDBJ whole genome shotgun (WGS) entry which is preliminary data.</text>
</comment>
<evidence type="ECO:0000259" key="12">
    <source>
        <dbReference type="PROSITE" id="PS50104"/>
    </source>
</evidence>
<dbReference type="InterPro" id="IPR032675">
    <property type="entry name" value="LRR_dom_sf"/>
</dbReference>
<evidence type="ECO:0000313" key="14">
    <source>
        <dbReference type="Proteomes" id="UP001186944"/>
    </source>
</evidence>
<dbReference type="PANTHER" id="PTHR24365">
    <property type="entry name" value="TOLL-LIKE RECEPTOR"/>
    <property type="match status" value="1"/>
</dbReference>
<evidence type="ECO:0000256" key="7">
    <source>
        <dbReference type="ARBA" id="ARBA00022989"/>
    </source>
</evidence>
<keyword evidence="14" id="KW-1185">Reference proteome</keyword>
<dbReference type="InterPro" id="IPR017241">
    <property type="entry name" value="Toll-like_receptor"/>
</dbReference>
<dbReference type="PANTHER" id="PTHR24365:SF541">
    <property type="entry name" value="PROTEIN TOLL-RELATED"/>
    <property type="match status" value="1"/>
</dbReference>
<keyword evidence="3" id="KW-0433">Leucine-rich repeat</keyword>
<feature type="domain" description="TIR" evidence="12">
    <location>
        <begin position="627"/>
        <end position="768"/>
    </location>
</feature>
<dbReference type="Pfam" id="PF01582">
    <property type="entry name" value="TIR"/>
    <property type="match status" value="1"/>
</dbReference>
<evidence type="ECO:0000313" key="13">
    <source>
        <dbReference type="EMBL" id="KAK3084160.1"/>
    </source>
</evidence>
<name>A0AA88XF45_PINIB</name>
<dbReference type="Proteomes" id="UP001186944">
    <property type="component" value="Unassembled WGS sequence"/>
</dbReference>
<dbReference type="SMART" id="SM00255">
    <property type="entry name" value="TIR"/>
    <property type="match status" value="1"/>
</dbReference>
<dbReference type="GO" id="GO:0005886">
    <property type="term" value="C:plasma membrane"/>
    <property type="evidence" value="ECO:0007669"/>
    <property type="project" value="TreeGrafter"/>
</dbReference>
<dbReference type="AlphaFoldDB" id="A0AA88XF45"/>